<protein>
    <submittedName>
        <fullName evidence="1">Uncharacterized protein</fullName>
    </submittedName>
</protein>
<dbReference type="EMBL" id="OZ243562">
    <property type="protein sequence ID" value="CAN0498564.1"/>
    <property type="molecule type" value="Genomic_DNA"/>
</dbReference>
<feature type="non-terminal residue" evidence="1">
    <location>
        <position position="92"/>
    </location>
</feature>
<organism evidence="1 2">
    <name type="scientific">Rangifer tarandus platyrhynchus</name>
    <name type="common">Svalbard reindeer</name>
    <dbReference type="NCBI Taxonomy" id="3082113"/>
    <lineage>
        <taxon>Eukaryota</taxon>
        <taxon>Metazoa</taxon>
        <taxon>Chordata</taxon>
        <taxon>Craniata</taxon>
        <taxon>Vertebrata</taxon>
        <taxon>Euteleostomi</taxon>
        <taxon>Mammalia</taxon>
        <taxon>Eutheria</taxon>
        <taxon>Laurasiatheria</taxon>
        <taxon>Artiodactyla</taxon>
        <taxon>Ruminantia</taxon>
        <taxon>Pecora</taxon>
        <taxon>Cervidae</taxon>
        <taxon>Odocoileinae</taxon>
        <taxon>Rangifer</taxon>
    </lineage>
</organism>
<evidence type="ECO:0000313" key="2">
    <source>
        <dbReference type="Proteomes" id="UP001162501"/>
    </source>
</evidence>
<proteinExistence type="predicted"/>
<sequence>CSMLNPTPILLFLIICKLSSPLDASARMPKLPRAANANLAEAHVPRERRAAAKARTGLPGGGAQAAEPANALGPPAVAAAAAPRPQFLSLKG</sequence>
<gene>
    <name evidence="1" type="ORF">MRATA1EN22A_LOCUS22095</name>
</gene>
<reference evidence="1" key="1">
    <citation type="submission" date="2025-03" db="EMBL/GenBank/DDBJ databases">
        <authorList>
            <consortium name="ELIXIR-Norway"/>
            <consortium name="Elixir Norway"/>
        </authorList>
    </citation>
    <scope>NUCLEOTIDE SEQUENCE</scope>
</reference>
<name>A0ACB1MJC3_RANTA</name>
<dbReference type="Proteomes" id="UP001162501">
    <property type="component" value="Chromosome 34"/>
</dbReference>
<evidence type="ECO:0000313" key="1">
    <source>
        <dbReference type="EMBL" id="CAN0498564.1"/>
    </source>
</evidence>
<accession>A0ACB1MJC3</accession>
<feature type="non-terminal residue" evidence="1">
    <location>
        <position position="1"/>
    </location>
</feature>